<evidence type="ECO:0000313" key="2">
    <source>
        <dbReference type="EMBL" id="KAK9837909.1"/>
    </source>
</evidence>
<keyword evidence="3" id="KW-1185">Reference proteome</keyword>
<dbReference type="Gene3D" id="3.20.100.30">
    <property type="entry name" value="VTC, catalytic tunnel domain"/>
    <property type="match status" value="1"/>
</dbReference>
<feature type="region of interest" description="Disordered" evidence="1">
    <location>
        <begin position="36"/>
        <end position="116"/>
    </location>
</feature>
<sequence>MLEDLSRKGTLWIHIMLCHVSSSVTFGDTKASAEQAAAQETPFLQSQSDWGDGDAAAHDGTLQESPPSFSQEATWSSHACRLNQTFTHPTDSTSNEKLVSQEKGEPLPDGQSRPATSDCLLGIQARLEGLAQQRAQDIHPKVQYLRFNPPEPPASRLDRFEDALDVWCQKVVDGIEAAAILPASSTQYSSSLLKELAQQVDAFKGYTGEVAHWLDEDITTANEMLKDCSEQVDLQVHLQAVYEKVSGWFAVSHALINSITAFFQDLDLNLYKRMNRTYQKLLRKGNFPSAGGPYATGQAAFAIADRDVSIWKIALAQDLQIRHFDAPLPRIRSFFRAVCSTIAQKKLRPVIQTQYTRTVYDRSDSALVATLDTDQLLFKPAAALHQWFSSPHSWSTRIFQMRPQLEMDVTLADRFSLPDWVGASVTHNFLTEVPSHGYYLPAVLKLFPEQVKIVPPEIWESRPRCWTKCQCVDAALAESFQWAAWDGNPAASSQVILRSSEHIEHHPPWTARYPI</sequence>
<evidence type="ECO:0000313" key="3">
    <source>
        <dbReference type="Proteomes" id="UP001438707"/>
    </source>
</evidence>
<evidence type="ECO:0000256" key="1">
    <source>
        <dbReference type="SAM" id="MobiDB-lite"/>
    </source>
</evidence>
<dbReference type="InterPro" id="IPR042267">
    <property type="entry name" value="VTC_sf"/>
</dbReference>
<name>A0AAW1RVX2_9CHLO</name>
<reference evidence="2 3" key="1">
    <citation type="journal article" date="2024" name="Nat. Commun.">
        <title>Phylogenomics reveals the evolutionary origins of lichenization in chlorophyte algae.</title>
        <authorList>
            <person name="Puginier C."/>
            <person name="Libourel C."/>
            <person name="Otte J."/>
            <person name="Skaloud P."/>
            <person name="Haon M."/>
            <person name="Grisel S."/>
            <person name="Petersen M."/>
            <person name="Berrin J.G."/>
            <person name="Delaux P.M."/>
            <person name="Dal Grande F."/>
            <person name="Keller J."/>
        </authorList>
    </citation>
    <scope>NUCLEOTIDE SEQUENCE [LARGE SCALE GENOMIC DNA]</scope>
    <source>
        <strain evidence="2 3">SAG 2145</strain>
    </source>
</reference>
<gene>
    <name evidence="2" type="ORF">WJX74_007520</name>
</gene>
<comment type="caution">
    <text evidence="2">The sequence shown here is derived from an EMBL/GenBank/DDBJ whole genome shotgun (WGS) entry which is preliminary data.</text>
</comment>
<feature type="compositionally biased region" description="Polar residues" evidence="1">
    <location>
        <begin position="62"/>
        <end position="98"/>
    </location>
</feature>
<accession>A0AAW1RVX2</accession>
<dbReference type="AlphaFoldDB" id="A0AAW1RVX2"/>
<protein>
    <submittedName>
        <fullName evidence="2">Uncharacterized protein</fullName>
    </submittedName>
</protein>
<dbReference type="EMBL" id="JALJOS010000006">
    <property type="protein sequence ID" value="KAK9837909.1"/>
    <property type="molecule type" value="Genomic_DNA"/>
</dbReference>
<proteinExistence type="predicted"/>
<dbReference type="Proteomes" id="UP001438707">
    <property type="component" value="Unassembled WGS sequence"/>
</dbReference>
<organism evidence="2 3">
    <name type="scientific">Apatococcus lobatus</name>
    <dbReference type="NCBI Taxonomy" id="904363"/>
    <lineage>
        <taxon>Eukaryota</taxon>
        <taxon>Viridiplantae</taxon>
        <taxon>Chlorophyta</taxon>
        <taxon>core chlorophytes</taxon>
        <taxon>Trebouxiophyceae</taxon>
        <taxon>Chlorellales</taxon>
        <taxon>Chlorellaceae</taxon>
        <taxon>Apatococcus</taxon>
    </lineage>
</organism>